<sequence length="278" mass="29988">MAEAALGDFLRARRDALTPEQVGVVSSGARRVAGLRREEVALLARVSVDYYVRLEQGRERNPSAQVLDALGEALRLDEDGRLDLYRLAEQAPRRAWAATREQVDPALLQLMDRWPGTPAVVLGRAYDVLAANPTGDALFGGSVQATNAVVTVFLDPAARTLHVDWPVVAAAAVAGLRLAHGAWPEALRIREVVQQLLRESPEFADLWLTRTAQGEPAEVERFDHPDVGALTLRVHSFDVRSSPGQQLVVHHAEPGSPSADGLALLGSLAATRARAASD</sequence>
<dbReference type="InterPro" id="IPR041413">
    <property type="entry name" value="MLTR_LBD"/>
</dbReference>
<dbReference type="Gene3D" id="3.30.450.180">
    <property type="match status" value="1"/>
</dbReference>
<dbReference type="PANTHER" id="PTHR35010:SF2">
    <property type="entry name" value="BLL4672 PROTEIN"/>
    <property type="match status" value="1"/>
</dbReference>
<feature type="domain" description="HTH cro/C1-type" evidence="1">
    <location>
        <begin position="29"/>
        <end position="81"/>
    </location>
</feature>
<dbReference type="Pfam" id="PF13560">
    <property type="entry name" value="HTH_31"/>
    <property type="match status" value="1"/>
</dbReference>
<dbReference type="Pfam" id="PF17765">
    <property type="entry name" value="MLTR_LBD"/>
    <property type="match status" value="1"/>
</dbReference>
<dbReference type="GO" id="GO:0003677">
    <property type="term" value="F:DNA binding"/>
    <property type="evidence" value="ECO:0007669"/>
    <property type="project" value="UniProtKB-KW"/>
</dbReference>
<accession>A0A6J4QB78</accession>
<name>A0A6J4QB78_9ACTN</name>
<keyword evidence="2" id="KW-0238">DNA-binding</keyword>
<dbReference type="PANTHER" id="PTHR35010">
    <property type="entry name" value="BLL4672 PROTEIN-RELATED"/>
    <property type="match status" value="1"/>
</dbReference>
<dbReference type="PROSITE" id="PS50943">
    <property type="entry name" value="HTH_CROC1"/>
    <property type="match status" value="1"/>
</dbReference>
<proteinExistence type="predicted"/>
<evidence type="ECO:0000313" key="2">
    <source>
        <dbReference type="EMBL" id="CAA9439730.1"/>
    </source>
</evidence>
<protein>
    <submittedName>
        <fullName evidence="2">DNA-binding protein</fullName>
    </submittedName>
</protein>
<dbReference type="Gene3D" id="1.10.260.40">
    <property type="entry name" value="lambda repressor-like DNA-binding domains"/>
    <property type="match status" value="1"/>
</dbReference>
<dbReference type="SUPFAM" id="SSF47413">
    <property type="entry name" value="lambda repressor-like DNA-binding domains"/>
    <property type="match status" value="1"/>
</dbReference>
<reference evidence="2" key="1">
    <citation type="submission" date="2020-02" db="EMBL/GenBank/DDBJ databases">
        <authorList>
            <person name="Meier V. D."/>
        </authorList>
    </citation>
    <scope>NUCLEOTIDE SEQUENCE</scope>
    <source>
        <strain evidence="2">AVDCRST_MAG35</strain>
    </source>
</reference>
<dbReference type="CDD" id="cd00093">
    <property type="entry name" value="HTH_XRE"/>
    <property type="match status" value="1"/>
</dbReference>
<dbReference type="InterPro" id="IPR010982">
    <property type="entry name" value="Lambda_DNA-bd_dom_sf"/>
</dbReference>
<organism evidence="2">
    <name type="scientific">uncultured Quadrisphaera sp</name>
    <dbReference type="NCBI Taxonomy" id="904978"/>
    <lineage>
        <taxon>Bacteria</taxon>
        <taxon>Bacillati</taxon>
        <taxon>Actinomycetota</taxon>
        <taxon>Actinomycetes</taxon>
        <taxon>Kineosporiales</taxon>
        <taxon>Kineosporiaceae</taxon>
        <taxon>Quadrisphaera</taxon>
        <taxon>environmental samples</taxon>
    </lineage>
</organism>
<dbReference type="InterPro" id="IPR001387">
    <property type="entry name" value="Cro/C1-type_HTH"/>
</dbReference>
<dbReference type="SMART" id="SM00530">
    <property type="entry name" value="HTH_XRE"/>
    <property type="match status" value="1"/>
</dbReference>
<dbReference type="AlphaFoldDB" id="A0A6J4QB78"/>
<gene>
    <name evidence="2" type="ORF">AVDCRST_MAG35-3201</name>
</gene>
<evidence type="ECO:0000259" key="1">
    <source>
        <dbReference type="PROSITE" id="PS50943"/>
    </source>
</evidence>
<dbReference type="EMBL" id="CADCUY010000602">
    <property type="protein sequence ID" value="CAA9439730.1"/>
    <property type="molecule type" value="Genomic_DNA"/>
</dbReference>